<sequence length="73" mass="8242">MVCWEVKFNKWMFLGLTLLVAAGVAAYPMQYVVYLIQRPTTDEDFTYLLNGSLLDFNGFIPPNGVIEVVSFSS</sequence>
<proteinExistence type="predicted"/>
<organism evidence="1 2">
    <name type="scientific">Panagrolaimus sp. PS1159</name>
    <dbReference type="NCBI Taxonomy" id="55785"/>
    <lineage>
        <taxon>Eukaryota</taxon>
        <taxon>Metazoa</taxon>
        <taxon>Ecdysozoa</taxon>
        <taxon>Nematoda</taxon>
        <taxon>Chromadorea</taxon>
        <taxon>Rhabditida</taxon>
        <taxon>Tylenchina</taxon>
        <taxon>Panagrolaimomorpha</taxon>
        <taxon>Panagrolaimoidea</taxon>
        <taxon>Panagrolaimidae</taxon>
        <taxon>Panagrolaimus</taxon>
    </lineage>
</organism>
<evidence type="ECO:0000313" key="2">
    <source>
        <dbReference type="WBParaSite" id="PS1159_v2.g18006.t1"/>
    </source>
</evidence>
<reference evidence="2" key="1">
    <citation type="submission" date="2022-11" db="UniProtKB">
        <authorList>
            <consortium name="WormBaseParasite"/>
        </authorList>
    </citation>
    <scope>IDENTIFICATION</scope>
</reference>
<protein>
    <submittedName>
        <fullName evidence="2">Uncharacterized protein</fullName>
    </submittedName>
</protein>
<accession>A0AC35FJA5</accession>
<name>A0AC35FJA5_9BILA</name>
<dbReference type="WBParaSite" id="PS1159_v2.g18006.t1">
    <property type="protein sequence ID" value="PS1159_v2.g18006.t1"/>
    <property type="gene ID" value="PS1159_v2.g18006"/>
</dbReference>
<dbReference type="Proteomes" id="UP000887580">
    <property type="component" value="Unplaced"/>
</dbReference>
<evidence type="ECO:0000313" key="1">
    <source>
        <dbReference type="Proteomes" id="UP000887580"/>
    </source>
</evidence>